<organism evidence="2 3">
    <name type="scientific">Bacillus thuringiensis serovar toumanoffi</name>
    <dbReference type="NCBI Taxonomy" id="180862"/>
    <lineage>
        <taxon>Bacteria</taxon>
        <taxon>Bacillati</taxon>
        <taxon>Bacillota</taxon>
        <taxon>Bacilli</taxon>
        <taxon>Bacillales</taxon>
        <taxon>Bacillaceae</taxon>
        <taxon>Bacillus</taxon>
        <taxon>Bacillus cereus group</taxon>
    </lineage>
</organism>
<feature type="transmembrane region" description="Helical" evidence="1">
    <location>
        <begin position="31"/>
        <end position="49"/>
    </location>
</feature>
<dbReference type="AlphaFoldDB" id="A0ABD5I968"/>
<reference evidence="2 3" key="1">
    <citation type="submission" date="2023-10" db="EMBL/GenBank/DDBJ databases">
        <title>Draft Genome Sequence of Bacillus thuringiensis serovar. toumanoffi 4059: Identification of a Novel Cry Protein Candidate.</title>
        <authorList>
            <person name="Murdoch R.W."/>
            <person name="Gemler B."/>
            <person name="Heater B.S."/>
        </authorList>
    </citation>
    <scope>NUCLEOTIDE SEQUENCE [LARGE SCALE GENOMIC DNA]</scope>
    <source>
        <strain evidence="2 3">4059</strain>
    </source>
</reference>
<dbReference type="RefSeq" id="WP_155721740.1">
    <property type="nucleotide sequence ID" value="NZ_JAWQCK010000009.1"/>
</dbReference>
<keyword evidence="1" id="KW-0812">Transmembrane</keyword>
<proteinExistence type="predicted"/>
<evidence type="ECO:0000313" key="2">
    <source>
        <dbReference type="EMBL" id="MDW9213647.1"/>
    </source>
</evidence>
<gene>
    <name evidence="2" type="ORF">BTTOUR_33415</name>
</gene>
<comment type="caution">
    <text evidence="2">The sequence shown here is derived from an EMBL/GenBank/DDBJ whole genome shotgun (WGS) entry which is preliminary data.</text>
</comment>
<evidence type="ECO:0000313" key="3">
    <source>
        <dbReference type="Proteomes" id="UP001272716"/>
    </source>
</evidence>
<protein>
    <submittedName>
        <fullName evidence="2">Uncharacterized protein</fullName>
    </submittedName>
</protein>
<keyword evidence="1" id="KW-1133">Transmembrane helix</keyword>
<dbReference type="Proteomes" id="UP001272716">
    <property type="component" value="Unassembled WGS sequence"/>
</dbReference>
<dbReference type="EMBL" id="JAWQCK010000009">
    <property type="protein sequence ID" value="MDW9213647.1"/>
    <property type="molecule type" value="Genomic_DNA"/>
</dbReference>
<sequence>MDSKSTSFVLMLIWLLQIKVDFSFVQELGDASTIIGLGLVILFIGFELLTT</sequence>
<accession>A0ABD5I968</accession>
<keyword evidence="1" id="KW-0472">Membrane</keyword>
<name>A0ABD5I968_BACTU</name>
<evidence type="ECO:0000256" key="1">
    <source>
        <dbReference type="SAM" id="Phobius"/>
    </source>
</evidence>